<dbReference type="SUPFAM" id="SSF51735">
    <property type="entry name" value="NAD(P)-binding Rossmann-fold domains"/>
    <property type="match status" value="1"/>
</dbReference>
<name>A0A7X0RXA7_9BACL</name>
<reference evidence="2 3" key="1">
    <citation type="submission" date="2020-08" db="EMBL/GenBank/DDBJ databases">
        <title>Cohnella phylogeny.</title>
        <authorList>
            <person name="Dunlap C."/>
        </authorList>
    </citation>
    <scope>NUCLEOTIDE SEQUENCE [LARGE SCALE GENOMIC DNA]</scope>
    <source>
        <strain evidence="2 3">DSM 28246</strain>
    </source>
</reference>
<dbReference type="AlphaFoldDB" id="A0A7X0RXA7"/>
<proteinExistence type="predicted"/>
<keyword evidence="3" id="KW-1185">Reference proteome</keyword>
<dbReference type="InterPro" id="IPR011032">
    <property type="entry name" value="GroES-like_sf"/>
</dbReference>
<dbReference type="InterPro" id="IPR036291">
    <property type="entry name" value="NAD(P)-bd_dom_sf"/>
</dbReference>
<dbReference type="Gene3D" id="3.40.50.720">
    <property type="entry name" value="NAD(P)-binding Rossmann-like Domain"/>
    <property type="match status" value="1"/>
</dbReference>
<dbReference type="Pfam" id="PF13602">
    <property type="entry name" value="ADH_zinc_N_2"/>
    <property type="match status" value="1"/>
</dbReference>
<evidence type="ECO:0000313" key="3">
    <source>
        <dbReference type="Proteomes" id="UP000547209"/>
    </source>
</evidence>
<dbReference type="PANTHER" id="PTHR44013:SF1">
    <property type="entry name" value="ZINC-TYPE ALCOHOL DEHYDROGENASE-LIKE PROTEIN C16A3.02C"/>
    <property type="match status" value="1"/>
</dbReference>
<dbReference type="RefSeq" id="WP_185671653.1">
    <property type="nucleotide sequence ID" value="NZ_JACJVP010000041.1"/>
</dbReference>
<dbReference type="GO" id="GO:0016491">
    <property type="term" value="F:oxidoreductase activity"/>
    <property type="evidence" value="ECO:0007669"/>
    <property type="project" value="InterPro"/>
</dbReference>
<comment type="caution">
    <text evidence="2">The sequence shown here is derived from an EMBL/GenBank/DDBJ whole genome shotgun (WGS) entry which is preliminary data.</text>
</comment>
<dbReference type="PANTHER" id="PTHR44013">
    <property type="entry name" value="ZINC-TYPE ALCOHOL DEHYDROGENASE-LIKE PROTEIN C16A3.02C"/>
    <property type="match status" value="1"/>
</dbReference>
<dbReference type="CDD" id="cd05289">
    <property type="entry name" value="MDR_like_2"/>
    <property type="match status" value="1"/>
</dbReference>
<dbReference type="SMART" id="SM00829">
    <property type="entry name" value="PKS_ER"/>
    <property type="match status" value="1"/>
</dbReference>
<evidence type="ECO:0000259" key="1">
    <source>
        <dbReference type="SMART" id="SM00829"/>
    </source>
</evidence>
<sequence length="327" mass="35253">MSKSKMKAILVHEYGGPDVMKFEEVDRPNPLAGEVLVKIHYATVIPLDWKIRNGWVQNVFPKTLPYIPGFYATGVIESTGPGVAEFTVGDRVFGMIVGAYAEYGIAKVNNLAKMPNAEYAVAPVDDLVKLPDGLSFEDAATIRAGADTAWKALFTEGELETGQTVLIHAAAGGVGQFAVQLAKWKGAHVIGTASTPNLDFVKSLGADQVIDYTTTAFEEVVKEADLVVDTIGGDIENRSWAVLKQGGILVALTQPPSQENAQKHGITAKFNTKFPTYANLQTVAQLIADGTIRAEIDSIFPLSQTNKALEKSEARHGRGRILLRIDS</sequence>
<dbReference type="InterPro" id="IPR013154">
    <property type="entry name" value="ADH-like_N"/>
</dbReference>
<dbReference type="InterPro" id="IPR002364">
    <property type="entry name" value="Quin_OxRdtase/zeta-crystal_CS"/>
</dbReference>
<dbReference type="Pfam" id="PF08240">
    <property type="entry name" value="ADH_N"/>
    <property type="match status" value="1"/>
</dbReference>
<dbReference type="Gene3D" id="3.90.180.10">
    <property type="entry name" value="Medium-chain alcohol dehydrogenases, catalytic domain"/>
    <property type="match status" value="2"/>
</dbReference>
<organism evidence="2 3">
    <name type="scientific">Cohnella nanjingensis</name>
    <dbReference type="NCBI Taxonomy" id="1387779"/>
    <lineage>
        <taxon>Bacteria</taxon>
        <taxon>Bacillati</taxon>
        <taxon>Bacillota</taxon>
        <taxon>Bacilli</taxon>
        <taxon>Bacillales</taxon>
        <taxon>Paenibacillaceae</taxon>
        <taxon>Cohnella</taxon>
    </lineage>
</organism>
<dbReference type="InterPro" id="IPR052733">
    <property type="entry name" value="Chloroplast_QOR"/>
</dbReference>
<dbReference type="EMBL" id="JACJVP010000041">
    <property type="protein sequence ID" value="MBB6673804.1"/>
    <property type="molecule type" value="Genomic_DNA"/>
</dbReference>
<dbReference type="GO" id="GO:0008270">
    <property type="term" value="F:zinc ion binding"/>
    <property type="evidence" value="ECO:0007669"/>
    <property type="project" value="InterPro"/>
</dbReference>
<dbReference type="PROSITE" id="PS01162">
    <property type="entry name" value="QOR_ZETA_CRYSTAL"/>
    <property type="match status" value="1"/>
</dbReference>
<dbReference type="SUPFAM" id="SSF50129">
    <property type="entry name" value="GroES-like"/>
    <property type="match status" value="1"/>
</dbReference>
<gene>
    <name evidence="2" type="ORF">H7C19_24280</name>
</gene>
<protein>
    <submittedName>
        <fullName evidence="2">NADP-dependent oxidoreductase</fullName>
    </submittedName>
</protein>
<accession>A0A7X0RXA7</accession>
<dbReference type="InterPro" id="IPR020843">
    <property type="entry name" value="ER"/>
</dbReference>
<dbReference type="Proteomes" id="UP000547209">
    <property type="component" value="Unassembled WGS sequence"/>
</dbReference>
<feature type="domain" description="Enoyl reductase (ER)" evidence="1">
    <location>
        <begin position="15"/>
        <end position="323"/>
    </location>
</feature>
<evidence type="ECO:0000313" key="2">
    <source>
        <dbReference type="EMBL" id="MBB6673804.1"/>
    </source>
</evidence>